<feature type="transmembrane region" description="Helical" evidence="7">
    <location>
        <begin position="89"/>
        <end position="105"/>
    </location>
</feature>
<evidence type="ECO:0000256" key="1">
    <source>
        <dbReference type="ARBA" id="ARBA00004651"/>
    </source>
</evidence>
<keyword evidence="6 7" id="KW-0472">Membrane</keyword>
<keyword evidence="3" id="KW-1003">Cell membrane</keyword>
<keyword evidence="10" id="KW-1185">Reference proteome</keyword>
<gene>
    <name evidence="9" type="ORF">J4E00_15970</name>
</gene>
<feature type="transmembrane region" description="Helical" evidence="7">
    <location>
        <begin position="159"/>
        <end position="183"/>
    </location>
</feature>
<keyword evidence="2 7" id="KW-0813">Transport</keyword>
<keyword evidence="5 7" id="KW-1133">Transmembrane helix</keyword>
<sequence>MVLLTAALAPVLPLPYLPNVPDLSQVSQPPFSIGKHWLGTDSQGLDILSQLVFGARTAVALTLPATVMAALLGAIAGGAAGFWLNQSRLAAPYWLLLVACVWWALSLPWPWLVLVGAAAASGCLLAIAKWRQRPLPAWRLPLDSIVMAIATTLDTIPRLILVVAIAAGTSVAIQGMLLLLALTSWPQPARLVRAQMLRVRVLPFVEAARATGFSPGRVWLWHALPHAVQPLRAAFPLSMAGLLGLESTLSFLGIGLPPNVASWGRLLAGIRHDQSAWWIAFFPCLCLITSILSLYILSRHQSSQP</sequence>
<comment type="similarity">
    <text evidence="7">Belongs to the binding-protein-dependent transport system permease family.</text>
</comment>
<protein>
    <submittedName>
        <fullName evidence="9">ABC transporter permease</fullName>
    </submittedName>
</protein>
<name>A0ABS3QH42_9BACT</name>
<evidence type="ECO:0000256" key="4">
    <source>
        <dbReference type="ARBA" id="ARBA00022692"/>
    </source>
</evidence>
<accession>A0ABS3QH42</accession>
<dbReference type="InterPro" id="IPR050366">
    <property type="entry name" value="BP-dependent_transpt_permease"/>
</dbReference>
<feature type="domain" description="ABC transmembrane type-1" evidence="8">
    <location>
        <begin position="59"/>
        <end position="298"/>
    </location>
</feature>
<evidence type="ECO:0000313" key="10">
    <source>
        <dbReference type="Proteomes" id="UP000664369"/>
    </source>
</evidence>
<feature type="transmembrane region" description="Helical" evidence="7">
    <location>
        <begin position="58"/>
        <end position="82"/>
    </location>
</feature>
<dbReference type="InterPro" id="IPR035906">
    <property type="entry name" value="MetI-like_sf"/>
</dbReference>
<feature type="transmembrane region" description="Helical" evidence="7">
    <location>
        <begin position="276"/>
        <end position="297"/>
    </location>
</feature>
<evidence type="ECO:0000259" key="8">
    <source>
        <dbReference type="PROSITE" id="PS50928"/>
    </source>
</evidence>
<reference evidence="9 10" key="1">
    <citation type="submission" date="2021-03" db="EMBL/GenBank/DDBJ databases">
        <authorList>
            <person name="Kim M.K."/>
        </authorList>
    </citation>
    <scope>NUCLEOTIDE SEQUENCE [LARGE SCALE GENOMIC DNA]</scope>
    <source>
        <strain evidence="9 10">BT442</strain>
    </source>
</reference>
<dbReference type="Gene3D" id="1.10.3720.10">
    <property type="entry name" value="MetI-like"/>
    <property type="match status" value="1"/>
</dbReference>
<evidence type="ECO:0000256" key="7">
    <source>
        <dbReference type="RuleBase" id="RU363032"/>
    </source>
</evidence>
<dbReference type="PANTHER" id="PTHR43386">
    <property type="entry name" value="OLIGOPEPTIDE TRANSPORT SYSTEM PERMEASE PROTEIN APPC"/>
    <property type="match status" value="1"/>
</dbReference>
<evidence type="ECO:0000256" key="2">
    <source>
        <dbReference type="ARBA" id="ARBA00022448"/>
    </source>
</evidence>
<evidence type="ECO:0000256" key="3">
    <source>
        <dbReference type="ARBA" id="ARBA00022475"/>
    </source>
</evidence>
<comment type="subcellular location">
    <subcellularLocation>
        <location evidence="1 7">Cell membrane</location>
        <topology evidence="1 7">Multi-pass membrane protein</topology>
    </subcellularLocation>
</comment>
<proteinExistence type="inferred from homology"/>
<evidence type="ECO:0000256" key="5">
    <source>
        <dbReference type="ARBA" id="ARBA00022989"/>
    </source>
</evidence>
<dbReference type="SUPFAM" id="SSF161098">
    <property type="entry name" value="MetI-like"/>
    <property type="match status" value="1"/>
</dbReference>
<dbReference type="CDD" id="cd06261">
    <property type="entry name" value="TM_PBP2"/>
    <property type="match status" value="1"/>
</dbReference>
<dbReference type="Proteomes" id="UP000664369">
    <property type="component" value="Unassembled WGS sequence"/>
</dbReference>
<dbReference type="Pfam" id="PF00528">
    <property type="entry name" value="BPD_transp_1"/>
    <property type="match status" value="1"/>
</dbReference>
<comment type="caution">
    <text evidence="9">The sequence shown here is derived from an EMBL/GenBank/DDBJ whole genome shotgun (WGS) entry which is preliminary data.</text>
</comment>
<feature type="transmembrane region" description="Helical" evidence="7">
    <location>
        <begin position="234"/>
        <end position="256"/>
    </location>
</feature>
<dbReference type="PANTHER" id="PTHR43386:SF1">
    <property type="entry name" value="D,D-DIPEPTIDE TRANSPORT SYSTEM PERMEASE PROTEIN DDPC-RELATED"/>
    <property type="match status" value="1"/>
</dbReference>
<organism evidence="9 10">
    <name type="scientific">Hymenobacter negativus</name>
    <dbReference type="NCBI Taxonomy" id="2795026"/>
    <lineage>
        <taxon>Bacteria</taxon>
        <taxon>Pseudomonadati</taxon>
        <taxon>Bacteroidota</taxon>
        <taxon>Cytophagia</taxon>
        <taxon>Cytophagales</taxon>
        <taxon>Hymenobacteraceae</taxon>
        <taxon>Hymenobacter</taxon>
    </lineage>
</organism>
<dbReference type="PROSITE" id="PS50928">
    <property type="entry name" value="ABC_TM1"/>
    <property type="match status" value="1"/>
</dbReference>
<evidence type="ECO:0000256" key="6">
    <source>
        <dbReference type="ARBA" id="ARBA00023136"/>
    </source>
</evidence>
<evidence type="ECO:0000313" key="9">
    <source>
        <dbReference type="EMBL" id="MBO2010559.1"/>
    </source>
</evidence>
<dbReference type="EMBL" id="JAGETZ010000007">
    <property type="protein sequence ID" value="MBO2010559.1"/>
    <property type="molecule type" value="Genomic_DNA"/>
</dbReference>
<keyword evidence="4 7" id="KW-0812">Transmembrane</keyword>
<dbReference type="InterPro" id="IPR000515">
    <property type="entry name" value="MetI-like"/>
</dbReference>